<evidence type="ECO:0000256" key="2">
    <source>
        <dbReference type="SAM" id="Phobius"/>
    </source>
</evidence>
<reference evidence="4 5" key="1">
    <citation type="submission" date="2016-06" db="EMBL/GenBank/DDBJ databases">
        <authorList>
            <consortium name="Pathogen Informatics"/>
        </authorList>
    </citation>
    <scope>NUCLEOTIDE SEQUENCE [LARGE SCALE GENOMIC DNA]</scope>
    <source>
        <strain evidence="4">PocGH01</strain>
    </source>
</reference>
<protein>
    <submittedName>
        <fullName evidence="4">STP1 protein</fullName>
    </submittedName>
</protein>
<feature type="domain" description="Schizont-infected cell agglutination C-terminal" evidence="3">
    <location>
        <begin position="556"/>
        <end position="595"/>
    </location>
</feature>
<dbReference type="Pfam" id="PF12879">
    <property type="entry name" value="SICA_C"/>
    <property type="match status" value="1"/>
</dbReference>
<feature type="region of interest" description="Disordered" evidence="1">
    <location>
        <begin position="204"/>
        <end position="283"/>
    </location>
</feature>
<dbReference type="EMBL" id="FLRI01000137">
    <property type="protein sequence ID" value="SBT83553.1"/>
    <property type="molecule type" value="Genomic_DNA"/>
</dbReference>
<dbReference type="Proteomes" id="UP000242942">
    <property type="component" value="Unassembled WGS sequence"/>
</dbReference>
<dbReference type="AlphaFoldDB" id="A0A1D3JCY5"/>
<gene>
    <name evidence="4" type="primary">PocGH01_00130000</name>
    <name evidence="4" type="ORF">POCGH01_00130000</name>
</gene>
<proteinExistence type="predicted"/>
<dbReference type="VEuPathDB" id="PlasmoDB:PocGH01_00130000"/>
<feature type="transmembrane region" description="Helical" evidence="2">
    <location>
        <begin position="455"/>
        <end position="485"/>
    </location>
</feature>
<keyword evidence="2" id="KW-0812">Transmembrane</keyword>
<evidence type="ECO:0000313" key="5">
    <source>
        <dbReference type="Proteomes" id="UP000242942"/>
    </source>
</evidence>
<dbReference type="InterPro" id="IPR024288">
    <property type="entry name" value="SICA_C"/>
</dbReference>
<keyword evidence="2" id="KW-0472">Membrane</keyword>
<keyword evidence="5" id="KW-1185">Reference proteome</keyword>
<sequence length="835" mass="98152">MDKRKNNCEDINKASTKVTNLVLLPYKTPILQGIIKIINEFKKNNDDGIDYKKLCEQTSRYVNAQKKCVKDVTISKGRTFVTKEWKGIISGLVQTYEKHDVKRLCYYEDDNEAKRKKEVLNIHHEFRNFCIEKKIRLQNLSHLNFKQCNEYMSWLNGKKMHLKSIDPNYEYIQQYQEYFNIHPNCNYTWLVSNIPDVTCSQITRTRGKEKEGAKKSVGDSSQTAPPIIPDSTTDAKKDNPLSPLNSFKGELGPASNKYPSSNPEIAPNERGSPPDNTNTVKDNVTPKIEDIGITGTDISKYPSNSYTKPNYADIKRFPVATIGKKIPYVIRFPIHEAPDIFIDGKPVQVQDIQIDPTAINSYTWIPLRLPSAQVFPPPYPRSKRFSSSNIHVQSHQTGIPPVEKYTRKTKPWRTPASFFYHELPPFIRSSTGKKEMEVVKIQLPIPDPSLFRSPIMIYILGFLILFTIIAMLFFLSKYTSFGLLFNKKKKKKRLKRNLEIKKIPEESPHFDNIDNHSIDDIPYENKIHDDKNIYNQLIIKKSVLKKNISIPQRKKNKRKAIIDIHMEILNECKNDEWVLSKSDFLEIILEEFIREQNKIHAKSEKFDLKMKTMSTPNAKEAKMLLWDKWAEKYKPIWENFKRGNTFKLLQYRWKKEDKTYLDNTKAENNIFNENEKIPLREIKKDIWRNWITKQATLIQQYKEEKWLKSLVEELEYVSDEYKKGKIKDDIFVVNIKELENKENNEELYKRVKHIFLIKVLIQILMMVIEECIKEESSGKMEIVLDNLIEKLNKEKHAKIESENIHQENMNHKEYNEMLEQHKSKDEDSFNQLLEG</sequence>
<feature type="compositionally biased region" description="Basic and acidic residues" evidence="1">
    <location>
        <begin position="206"/>
        <end position="217"/>
    </location>
</feature>
<organism evidence="4 5">
    <name type="scientific">Plasmodium ovale</name>
    <name type="common">malaria parasite P. ovale</name>
    <dbReference type="NCBI Taxonomy" id="36330"/>
    <lineage>
        <taxon>Eukaryota</taxon>
        <taxon>Sar</taxon>
        <taxon>Alveolata</taxon>
        <taxon>Apicomplexa</taxon>
        <taxon>Aconoidasida</taxon>
        <taxon>Haemosporida</taxon>
        <taxon>Plasmodiidae</taxon>
        <taxon>Plasmodium</taxon>
        <taxon>Plasmodium (Plasmodium)</taxon>
    </lineage>
</organism>
<evidence type="ECO:0000313" key="4">
    <source>
        <dbReference type="EMBL" id="SBT83553.1"/>
    </source>
</evidence>
<evidence type="ECO:0000256" key="1">
    <source>
        <dbReference type="SAM" id="MobiDB-lite"/>
    </source>
</evidence>
<dbReference type="OrthoDB" id="376328at2759"/>
<evidence type="ECO:0000259" key="3">
    <source>
        <dbReference type="Pfam" id="PF12879"/>
    </source>
</evidence>
<dbReference type="VEuPathDB" id="PlasmoDB:POWCR01_000203800"/>
<keyword evidence="2" id="KW-1133">Transmembrane helix</keyword>
<name>A0A1D3JCY5_PLAOA</name>
<accession>A0A1D3JCY5</accession>